<feature type="domain" description="UvrD-like helicase C-terminal" evidence="19">
    <location>
        <begin position="363"/>
        <end position="627"/>
    </location>
</feature>
<evidence type="ECO:0000256" key="6">
    <source>
        <dbReference type="ARBA" id="ARBA00022806"/>
    </source>
</evidence>
<dbReference type="Gene3D" id="3.90.320.10">
    <property type="match status" value="1"/>
</dbReference>
<evidence type="ECO:0000256" key="12">
    <source>
        <dbReference type="ARBA" id="ARBA00023235"/>
    </source>
</evidence>
<comment type="catalytic activity">
    <reaction evidence="15">
        <text>Exonucleolytic cleavage (in the presence of ATP) in either 5'- to 3'- or 3'- to 5'-direction to yield 5'-phosphooligonucleotides.</text>
        <dbReference type="EC" id="3.1.11.5"/>
    </reaction>
</comment>
<keyword evidence="3 15" id="KW-0547">Nucleotide-binding</keyword>
<comment type="function">
    <text evidence="15">A helicase/nuclease that prepares dsDNA breaks (DSB) for recombinational DNA repair. Binds to DSBs and unwinds DNA via a highly rapid and processive ATP-dependent bidirectional helicase activity. Unwinds dsDNA until it encounters a Chi (crossover hotspot instigator) sequence from the 3' direction. Cuts ssDNA a few nucleotides 3' to the Chi site. The properties and activities of the enzyme are changed at Chi. The Chi-altered holoenzyme produces a long 3'-ssDNA overhang and facilitates RecA-binding to the ssDNA for homologous DNA recombination and repair. Holoenzyme degrades any linearized DNA that is unable to undergo homologous recombination. In the holoenzyme this subunit contributes ATPase, 3'-5' helicase, exonuclease activity and loads RecA onto ssDNA.</text>
</comment>
<feature type="region of interest" description="DNA-binding and helicase activity, interacts with RecC" evidence="15">
    <location>
        <begin position="1"/>
        <end position="770"/>
    </location>
</feature>
<keyword evidence="5 15" id="KW-0378">Hydrolase</keyword>
<evidence type="ECO:0000256" key="13">
    <source>
        <dbReference type="ARBA" id="ARBA00034617"/>
    </source>
</evidence>
<comment type="domain">
    <text evidence="15">The C-terminal domain has nuclease activity and interacts with RecD. It interacts with RecA, facilitating its loading onto ssDNA.</text>
</comment>
<feature type="compositionally biased region" description="Basic and acidic residues" evidence="17">
    <location>
        <begin position="853"/>
        <end position="876"/>
    </location>
</feature>
<dbReference type="InterPro" id="IPR004586">
    <property type="entry name" value="RecB"/>
</dbReference>
<evidence type="ECO:0000256" key="9">
    <source>
        <dbReference type="ARBA" id="ARBA00022842"/>
    </source>
</evidence>
<evidence type="ECO:0000256" key="5">
    <source>
        <dbReference type="ARBA" id="ARBA00022801"/>
    </source>
</evidence>
<keyword evidence="8 15" id="KW-0067">ATP-binding</keyword>
<keyword evidence="6 15" id="KW-0347">Helicase</keyword>
<organism evidence="20 21">
    <name type="scientific">Flexivirga alba</name>
    <dbReference type="NCBI Taxonomy" id="702742"/>
    <lineage>
        <taxon>Bacteria</taxon>
        <taxon>Bacillati</taxon>
        <taxon>Actinomycetota</taxon>
        <taxon>Actinomycetes</taxon>
        <taxon>Micrococcales</taxon>
        <taxon>Dermacoccaceae</taxon>
        <taxon>Flexivirga</taxon>
    </lineage>
</organism>
<dbReference type="Proteomes" id="UP001596298">
    <property type="component" value="Unassembled WGS sequence"/>
</dbReference>
<comment type="subunit">
    <text evidence="15">Heterotrimer of RecB, RecC and RecD. All subunits contribute to DNA-binding. Interacts with RecA.</text>
</comment>
<feature type="binding site" evidence="16">
    <location>
        <begin position="25"/>
        <end position="32"/>
    </location>
    <ligand>
        <name>ATP</name>
        <dbReference type="ChEBI" id="CHEBI:30616"/>
    </ligand>
</feature>
<evidence type="ECO:0000256" key="14">
    <source>
        <dbReference type="ARBA" id="ARBA00048988"/>
    </source>
</evidence>
<evidence type="ECO:0000256" key="2">
    <source>
        <dbReference type="ARBA" id="ARBA00022723"/>
    </source>
</evidence>
<dbReference type="Gene3D" id="3.40.50.300">
    <property type="entry name" value="P-loop containing nucleotide triphosphate hydrolases"/>
    <property type="match status" value="2"/>
</dbReference>
<evidence type="ECO:0000256" key="4">
    <source>
        <dbReference type="ARBA" id="ARBA00022763"/>
    </source>
</evidence>
<dbReference type="InterPro" id="IPR027417">
    <property type="entry name" value="P-loop_NTPase"/>
</dbReference>
<comment type="catalytic activity">
    <reaction evidence="13 15">
        <text>Couples ATP hydrolysis with the unwinding of duplex DNA by translocating in the 3'-5' direction.</text>
        <dbReference type="EC" id="5.6.2.4"/>
    </reaction>
</comment>
<protein>
    <recommendedName>
        <fullName evidence="15">RecBCD enzyme subunit RecB</fullName>
        <ecNumber evidence="15">3.1.11.5</ecNumber>
        <ecNumber evidence="15">5.6.2.4</ecNumber>
    </recommendedName>
    <alternativeName>
        <fullName evidence="15">DNA 3'-5' helicase subunit RecB</fullName>
    </alternativeName>
    <alternativeName>
        <fullName evidence="15">Exonuclease V subunit RecB</fullName>
        <shortName evidence="15">ExoV subunit RecB</shortName>
    </alternativeName>
    <alternativeName>
        <fullName evidence="15">Helicase/nuclease RecBCD subunit RecB</fullName>
    </alternativeName>
</protein>
<evidence type="ECO:0000256" key="11">
    <source>
        <dbReference type="ARBA" id="ARBA00023204"/>
    </source>
</evidence>
<keyword evidence="4 15" id="KW-0227">DNA damage</keyword>
<evidence type="ECO:0000313" key="20">
    <source>
        <dbReference type="EMBL" id="MFC6704513.1"/>
    </source>
</evidence>
<dbReference type="PANTHER" id="PTHR11070">
    <property type="entry name" value="UVRD / RECB / PCRA DNA HELICASE FAMILY MEMBER"/>
    <property type="match status" value="1"/>
</dbReference>
<dbReference type="InterPro" id="IPR000212">
    <property type="entry name" value="DNA_helicase_UvrD/REP"/>
</dbReference>
<evidence type="ECO:0000256" key="15">
    <source>
        <dbReference type="HAMAP-Rule" id="MF_01485"/>
    </source>
</evidence>
<comment type="caution">
    <text evidence="15">Lacks conserved residue(s) required for the propagation of feature annotation.</text>
</comment>
<reference evidence="21" key="1">
    <citation type="journal article" date="2019" name="Int. J. Syst. Evol. Microbiol.">
        <title>The Global Catalogue of Microorganisms (GCM) 10K type strain sequencing project: providing services to taxonomists for standard genome sequencing and annotation.</title>
        <authorList>
            <consortium name="The Broad Institute Genomics Platform"/>
            <consortium name="The Broad Institute Genome Sequencing Center for Infectious Disease"/>
            <person name="Wu L."/>
            <person name="Ma J."/>
        </authorList>
    </citation>
    <scope>NUCLEOTIDE SEQUENCE [LARGE SCALE GENOMIC DNA]</scope>
    <source>
        <strain evidence="21">CCUG 58127</strain>
    </source>
</reference>
<dbReference type="InterPro" id="IPR011604">
    <property type="entry name" value="PDDEXK-like_dom_sf"/>
</dbReference>
<feature type="region of interest" description="Nuclease activity, interacts with RecD and RecA" evidence="15">
    <location>
        <begin position="790"/>
        <end position="1152"/>
    </location>
</feature>
<comment type="catalytic activity">
    <reaction evidence="14 15">
        <text>ATP + H2O = ADP + phosphate + H(+)</text>
        <dbReference type="Rhea" id="RHEA:13065"/>
        <dbReference type="ChEBI" id="CHEBI:15377"/>
        <dbReference type="ChEBI" id="CHEBI:15378"/>
        <dbReference type="ChEBI" id="CHEBI:30616"/>
        <dbReference type="ChEBI" id="CHEBI:43474"/>
        <dbReference type="ChEBI" id="CHEBI:456216"/>
        <dbReference type="EC" id="5.6.2.4"/>
    </reaction>
</comment>
<feature type="domain" description="UvrD-like helicase ATP-binding" evidence="18">
    <location>
        <begin position="4"/>
        <end position="331"/>
    </location>
</feature>
<keyword evidence="9" id="KW-0460">Magnesium</keyword>
<sequence length="1152" mass="125702">MITPLLDEPFDIHGPLPTGTTVLEASAGTGKTWTIAALVTRYVAEGVHTLDELLVVTFGRAASRELRERVREQLVACVEALDDPDAIPTDPLLATLIAVDPVERVARARRVRDALAAFDEATIATIHQFCHQVLRGLGIAGDTDAGATLVEDVDDLLMEVVDDLYLRGFARQQGPAEFSLADARRIARTVAGDPSAHLVPTNPKPGSAAARKVGFAHAVRAELARRKRRLGLLTYDDLLSQVADALRDEDGPARQRLRRQWKVVLIDEFQDTDPVQWEVFDRAFRGHAAMVLIGDPKQAIYAFRGGDVTTYLQAARTAGVRRTLGTNWRSDAPLVESLGHFLSGAALGDPDILVHPVVASHTESRLVGAPDPAPFRIRLLGTDQVSRSQLTRDDAIRTAAYRERAAQDAAHDIARLLNSAATYDDSGHVRPIEPSDIAVLASRNDHLALMQQQLRDVGVPAVLTGAGSVFRTRAAQSWRTLLEALDQPHRSPRVRAAALTPFVGKTAAQLDADPEGVTEEVTEKLRRLALVYEHRGIAAVFEICNIDGLPARVLAEIGGERELTDLRHIAEALHAVSMDRASGLPALLAWLREQAEQDRPASGDARARRLDSDAQAVQLLTIHGSKGLEFPVVYLPFVADRWVSEDDNPLFHAPGEPPQRSIYVGRPDKETGALARREDAGESLRLLYVALTRAKSQVVAWWGPSYNTPDSAIHRMLIDRDPAAPTAAGVVADSRGQRTSEQAAALLQRWTDVGGPQWEKVTKAGADPVRSAVAATNLAIRRFTRVIDEDWRRTSYSALSRVLETMPTDGVSSEPDADVKTDETILEIGLSSGEERAAQADQVVNQAGRVPEERAAQADRVVGEERAHVSRSDRGPLDGPSPMAELPVGATFGSLVHAVLETADATASDLTAELTDRVREQLVLWPVNVDIATLVEALVAVYDTLSGHWPTRSPCARWVETSWQSWTLSCRWARGTAPSACVWASWPPYSVGICRPVIRCSRMLICSTTRSWVGRCCVVTSPGRSMWCCASVSATWLLTTRPTGSVRPTNPCCSLPTDPSRSRPQWGTPTIHCRHCCMPRRCTATCAGGCPTMTRSDTSVACSTSTCEVWRARNPLWWTAIRPVSSPGVHRQRWSLSCPTCSTEKAVRDDDR</sequence>
<dbReference type="PANTHER" id="PTHR11070:SF23">
    <property type="entry name" value="RECBCD ENZYME SUBUNIT RECB"/>
    <property type="match status" value="1"/>
</dbReference>
<dbReference type="InterPro" id="IPR014017">
    <property type="entry name" value="DNA_helicase_UvrD-like_C"/>
</dbReference>
<keyword evidence="12 15" id="KW-0413">Isomerase</keyword>
<dbReference type="PROSITE" id="PS51217">
    <property type="entry name" value="UVRD_HELICASE_CTER"/>
    <property type="match status" value="1"/>
</dbReference>
<dbReference type="EMBL" id="JBHSWH010000001">
    <property type="protein sequence ID" value="MFC6704513.1"/>
    <property type="molecule type" value="Genomic_DNA"/>
</dbReference>
<keyword evidence="7 15" id="KW-0269">Exonuclease</keyword>
<keyword evidence="21" id="KW-1185">Reference proteome</keyword>
<dbReference type="Pfam" id="PF00580">
    <property type="entry name" value="UvrD-helicase"/>
    <property type="match status" value="1"/>
</dbReference>
<gene>
    <name evidence="15" type="primary">recB</name>
    <name evidence="20" type="ORF">ACFQDH_04325</name>
</gene>
<evidence type="ECO:0000256" key="1">
    <source>
        <dbReference type="ARBA" id="ARBA00022722"/>
    </source>
</evidence>
<dbReference type="Pfam" id="PF13361">
    <property type="entry name" value="UvrD_C"/>
    <property type="match status" value="1"/>
</dbReference>
<comment type="caution">
    <text evidence="20">The sequence shown here is derived from an EMBL/GenBank/DDBJ whole genome shotgun (WGS) entry which is preliminary data.</text>
</comment>
<evidence type="ECO:0000256" key="10">
    <source>
        <dbReference type="ARBA" id="ARBA00023125"/>
    </source>
</evidence>
<dbReference type="EC" id="5.6.2.4" evidence="15"/>
<comment type="miscellaneous">
    <text evidence="15">In the RecBCD complex, RecB has a slow 3'-5' helicase, an exonuclease activity and loads RecA onto ssDNA, RecD has a fast 5'-3' helicase activity, while RecC stimulates the ATPase and processivity of the RecB helicase and contributes to recognition of the Chi site.</text>
</comment>
<evidence type="ECO:0000259" key="19">
    <source>
        <dbReference type="PROSITE" id="PS51217"/>
    </source>
</evidence>
<name>A0ABW2ACQ8_9MICO</name>
<dbReference type="HAMAP" id="MF_01485">
    <property type="entry name" value="RecB"/>
    <property type="match status" value="1"/>
</dbReference>
<evidence type="ECO:0000256" key="3">
    <source>
        <dbReference type="ARBA" id="ARBA00022741"/>
    </source>
</evidence>
<evidence type="ECO:0000256" key="16">
    <source>
        <dbReference type="PROSITE-ProRule" id="PRU00560"/>
    </source>
</evidence>
<comment type="domain">
    <text evidence="15">The N-terminal DNA-binding domain is a ssDNA-dependent ATPase and has ATP-dependent 3'-5' helicase function. This domain interacts with RecC.</text>
</comment>
<keyword evidence="2" id="KW-0479">Metal-binding</keyword>
<feature type="region of interest" description="Disordered" evidence="17">
    <location>
        <begin position="853"/>
        <end position="881"/>
    </location>
</feature>
<comment type="similarity">
    <text evidence="15">Belongs to the helicase family. UvrD subfamily.</text>
</comment>
<dbReference type="InterPro" id="IPR014016">
    <property type="entry name" value="UvrD-like_ATP-bd"/>
</dbReference>
<evidence type="ECO:0000256" key="8">
    <source>
        <dbReference type="ARBA" id="ARBA00022840"/>
    </source>
</evidence>
<keyword evidence="1 15" id="KW-0540">Nuclease</keyword>
<accession>A0ABW2ACQ8</accession>
<dbReference type="PROSITE" id="PS51198">
    <property type="entry name" value="UVRD_HELICASE_ATP_BIND"/>
    <property type="match status" value="1"/>
</dbReference>
<proteinExistence type="inferred from homology"/>
<keyword evidence="10 15" id="KW-0238">DNA-binding</keyword>
<dbReference type="EC" id="3.1.11.5" evidence="15"/>
<dbReference type="Gene3D" id="1.10.486.10">
    <property type="entry name" value="PCRA, domain 4"/>
    <property type="match status" value="1"/>
</dbReference>
<dbReference type="RefSeq" id="WP_382398816.1">
    <property type="nucleotide sequence ID" value="NZ_JBHSWH010000001.1"/>
</dbReference>
<keyword evidence="11 15" id="KW-0234">DNA repair</keyword>
<evidence type="ECO:0000256" key="7">
    <source>
        <dbReference type="ARBA" id="ARBA00022839"/>
    </source>
</evidence>
<evidence type="ECO:0000313" key="21">
    <source>
        <dbReference type="Proteomes" id="UP001596298"/>
    </source>
</evidence>
<evidence type="ECO:0000259" key="18">
    <source>
        <dbReference type="PROSITE" id="PS51198"/>
    </source>
</evidence>
<evidence type="ECO:0000256" key="17">
    <source>
        <dbReference type="SAM" id="MobiDB-lite"/>
    </source>
</evidence>
<dbReference type="SUPFAM" id="SSF52540">
    <property type="entry name" value="P-loop containing nucleoside triphosphate hydrolases"/>
    <property type="match status" value="1"/>
</dbReference>